<dbReference type="RefSeq" id="WP_203275607.1">
    <property type="nucleotide sequence ID" value="NZ_JAFBID010000128.1"/>
</dbReference>
<dbReference type="PANTHER" id="PTHR43537">
    <property type="entry name" value="TRANSCRIPTIONAL REGULATOR, GNTR FAMILY"/>
    <property type="match status" value="1"/>
</dbReference>
<protein>
    <submittedName>
        <fullName evidence="5">GntR family transcriptional regulator</fullName>
    </submittedName>
</protein>
<dbReference type="EMBL" id="JBHOMY010000040">
    <property type="protein sequence ID" value="MFC1458028.1"/>
    <property type="molecule type" value="Genomic_DNA"/>
</dbReference>
<evidence type="ECO:0000313" key="6">
    <source>
        <dbReference type="Proteomes" id="UP001593940"/>
    </source>
</evidence>
<feature type="domain" description="HTH gntR-type" evidence="4">
    <location>
        <begin position="7"/>
        <end position="74"/>
    </location>
</feature>
<dbReference type="Gene3D" id="1.10.10.10">
    <property type="entry name" value="Winged helix-like DNA-binding domain superfamily/Winged helix DNA-binding domain"/>
    <property type="match status" value="1"/>
</dbReference>
<dbReference type="PANTHER" id="PTHR43537:SF50">
    <property type="entry name" value="TRANSCRIPTIONAL REGULATORY PROTEIN"/>
    <property type="match status" value="1"/>
</dbReference>
<gene>
    <name evidence="5" type="ORF">ACETIH_15190</name>
</gene>
<keyword evidence="3" id="KW-0804">Transcription</keyword>
<dbReference type="Pfam" id="PF00392">
    <property type="entry name" value="GntR"/>
    <property type="match status" value="1"/>
</dbReference>
<dbReference type="SUPFAM" id="SSF46785">
    <property type="entry name" value="Winged helix' DNA-binding domain"/>
    <property type="match status" value="1"/>
</dbReference>
<name>A0ABV6Y9T3_9HYPH</name>
<dbReference type="Pfam" id="PF07729">
    <property type="entry name" value="FCD"/>
    <property type="match status" value="1"/>
</dbReference>
<dbReference type="InterPro" id="IPR008920">
    <property type="entry name" value="TF_FadR/GntR_C"/>
</dbReference>
<keyword evidence="1" id="KW-0805">Transcription regulation</keyword>
<proteinExistence type="predicted"/>
<dbReference type="InterPro" id="IPR036388">
    <property type="entry name" value="WH-like_DNA-bd_sf"/>
</dbReference>
<evidence type="ECO:0000259" key="4">
    <source>
        <dbReference type="PROSITE" id="PS50949"/>
    </source>
</evidence>
<dbReference type="CDD" id="cd07377">
    <property type="entry name" value="WHTH_GntR"/>
    <property type="match status" value="1"/>
</dbReference>
<sequence length="226" mass="25482">MVIERPKSLSELVVNELRARIVDGRLRLGAALSENALAAELGLSKTPVREALLQLKLERLVEVLPQRGTYVFRLAADQVVLISELREILEIAAVTAAIQRNHAELVKRISAIFDEMKVAYDAGDNVGYRTLDGQYHQTMIDLCGNPYIGDAYSQIGFRIQALRSRLSIETALNRLSMKDHREMLKLIKSREVEPLQALLRAHIHQTKQSYLDVLDRKDVLAEEIAS</sequence>
<dbReference type="InterPro" id="IPR000524">
    <property type="entry name" value="Tscrpt_reg_HTH_GntR"/>
</dbReference>
<dbReference type="SUPFAM" id="SSF48008">
    <property type="entry name" value="GntR ligand-binding domain-like"/>
    <property type="match status" value="1"/>
</dbReference>
<evidence type="ECO:0000256" key="1">
    <source>
        <dbReference type="ARBA" id="ARBA00023015"/>
    </source>
</evidence>
<accession>A0ABV6Y9T3</accession>
<dbReference type="SMART" id="SM00345">
    <property type="entry name" value="HTH_GNTR"/>
    <property type="match status" value="1"/>
</dbReference>
<dbReference type="PROSITE" id="PS50949">
    <property type="entry name" value="HTH_GNTR"/>
    <property type="match status" value="1"/>
</dbReference>
<keyword evidence="6" id="KW-1185">Reference proteome</keyword>
<dbReference type="Gene3D" id="1.20.120.530">
    <property type="entry name" value="GntR ligand-binding domain-like"/>
    <property type="match status" value="1"/>
</dbReference>
<dbReference type="InterPro" id="IPR011711">
    <property type="entry name" value="GntR_C"/>
</dbReference>
<dbReference type="SMART" id="SM00895">
    <property type="entry name" value="FCD"/>
    <property type="match status" value="1"/>
</dbReference>
<dbReference type="Proteomes" id="UP001593940">
    <property type="component" value="Unassembled WGS sequence"/>
</dbReference>
<comment type="caution">
    <text evidence="5">The sequence shown here is derived from an EMBL/GenBank/DDBJ whole genome shotgun (WGS) entry which is preliminary data.</text>
</comment>
<dbReference type="InterPro" id="IPR036390">
    <property type="entry name" value="WH_DNA-bd_sf"/>
</dbReference>
<organism evidence="5 6">
    <name type="scientific">Microvirga arabica</name>
    <dbReference type="NCBI Taxonomy" id="1128671"/>
    <lineage>
        <taxon>Bacteria</taxon>
        <taxon>Pseudomonadati</taxon>
        <taxon>Pseudomonadota</taxon>
        <taxon>Alphaproteobacteria</taxon>
        <taxon>Hyphomicrobiales</taxon>
        <taxon>Methylobacteriaceae</taxon>
        <taxon>Microvirga</taxon>
    </lineage>
</organism>
<reference evidence="5 6" key="1">
    <citation type="submission" date="2024-09" db="EMBL/GenBank/DDBJ databases">
        <title>Nodulacao em especies de Leguminosae Basais da Amazonia e Caracterizacao dos Rizobios e Bacterias Associadas aos Nodulos.</title>
        <authorList>
            <person name="Jambeiro I.C.A."/>
            <person name="Lopes I.S."/>
            <person name="Aguiar E.R.G.R."/>
            <person name="Santos A.F.J."/>
            <person name="Dos Santos J.M.F."/>
            <person name="Gross E."/>
        </authorList>
    </citation>
    <scope>NUCLEOTIDE SEQUENCE [LARGE SCALE GENOMIC DNA]</scope>
    <source>
        <strain evidence="5 6">BRUESC1165</strain>
    </source>
</reference>
<evidence type="ECO:0000313" key="5">
    <source>
        <dbReference type="EMBL" id="MFC1458028.1"/>
    </source>
</evidence>
<keyword evidence="2" id="KW-0238">DNA-binding</keyword>
<evidence type="ECO:0000256" key="2">
    <source>
        <dbReference type="ARBA" id="ARBA00023125"/>
    </source>
</evidence>
<evidence type="ECO:0000256" key="3">
    <source>
        <dbReference type="ARBA" id="ARBA00023163"/>
    </source>
</evidence>